<reference evidence="2" key="1">
    <citation type="submission" date="2021-01" db="EMBL/GenBank/DDBJ databases">
        <authorList>
            <person name="Kaushik A."/>
        </authorList>
    </citation>
    <scope>NUCLEOTIDE SEQUENCE</scope>
    <source>
        <strain evidence="2">AG4-R118</strain>
    </source>
</reference>
<evidence type="ECO:0000313" key="2">
    <source>
        <dbReference type="EMBL" id="CAE6423524.1"/>
    </source>
</evidence>
<accession>A0A8H2XCX9</accession>
<comment type="caution">
    <text evidence="2">The sequence shown here is derived from an EMBL/GenBank/DDBJ whole genome shotgun (WGS) entry which is preliminary data.</text>
</comment>
<name>A0A8H2XCX9_9AGAM</name>
<dbReference type="Proteomes" id="UP000663888">
    <property type="component" value="Unassembled WGS sequence"/>
</dbReference>
<dbReference type="EMBL" id="CAJMWX010000689">
    <property type="protein sequence ID" value="CAE6423524.1"/>
    <property type="molecule type" value="Genomic_DNA"/>
</dbReference>
<evidence type="ECO:0000256" key="1">
    <source>
        <dbReference type="SAM" id="MobiDB-lite"/>
    </source>
</evidence>
<protein>
    <recommendedName>
        <fullName evidence="4">Laminin domain protein</fullName>
    </recommendedName>
</protein>
<dbReference type="AlphaFoldDB" id="A0A8H2XCX9"/>
<feature type="region of interest" description="Disordered" evidence="1">
    <location>
        <begin position="161"/>
        <end position="212"/>
    </location>
</feature>
<proteinExistence type="predicted"/>
<feature type="compositionally biased region" description="Basic and acidic residues" evidence="1">
    <location>
        <begin position="183"/>
        <end position="192"/>
    </location>
</feature>
<organism evidence="2 3">
    <name type="scientific">Rhizoctonia solani</name>
    <dbReference type="NCBI Taxonomy" id="456999"/>
    <lineage>
        <taxon>Eukaryota</taxon>
        <taxon>Fungi</taxon>
        <taxon>Dikarya</taxon>
        <taxon>Basidiomycota</taxon>
        <taxon>Agaricomycotina</taxon>
        <taxon>Agaricomycetes</taxon>
        <taxon>Cantharellales</taxon>
        <taxon>Ceratobasidiaceae</taxon>
        <taxon>Rhizoctonia</taxon>
    </lineage>
</organism>
<evidence type="ECO:0008006" key="4">
    <source>
        <dbReference type="Google" id="ProtNLM"/>
    </source>
</evidence>
<dbReference type="SUPFAM" id="SSF58104">
    <property type="entry name" value="Methyl-accepting chemotaxis protein (MCP) signaling domain"/>
    <property type="match status" value="1"/>
</dbReference>
<gene>
    <name evidence="2" type="ORF">RDB_LOCUS25759</name>
</gene>
<evidence type="ECO:0000313" key="3">
    <source>
        <dbReference type="Proteomes" id="UP000663888"/>
    </source>
</evidence>
<sequence length="431" mass="48226">MFSKPIDQVCSPPTLPPYLRSVYDLKPVVGAPSDDEVIGIHAVMRMAQKAVDIPGTGNPVLIARLAEHLFEVQMVKYRSKYDDAFPKSTTYTPPTLPSHVTSQLKQVIGTPSEEEIINVQDAIRAYNQFANVPSMFDPYTNMELSQHLFDIQMARYVQRSKNHDTPVHPPGLPLSSSSATARPIHDAAREEPATDDPETETDPTASPNYTMPATLNVDLRNSIQRYDRLVEQTIQLTERSNLLIERSNQIAERANELAERSIQPTQQSNTLVDKFITLLGRLNEHFDQSNRIADQSMKRVKKLEDVLGNINRVLVGIQHAIVRNHKGNMPKAADCLVNERGDTPGQSSQLGHATFEWLSLQYSSKPNCQLPVIIEGTQQTLHIDDTWLGDFLRFYGVGEEYFESKAGTTFKAGYEGAARILFSNYLSSCLG</sequence>